<proteinExistence type="predicted"/>
<dbReference type="AlphaFoldDB" id="A0A4R5QE60"/>
<dbReference type="EMBL" id="SMSJ01000029">
    <property type="protein sequence ID" value="TDH60949.1"/>
    <property type="molecule type" value="Genomic_DNA"/>
</dbReference>
<dbReference type="SUPFAM" id="SSF48452">
    <property type="entry name" value="TPR-like"/>
    <property type="match status" value="1"/>
</dbReference>
<dbReference type="PROSITE" id="PS51755">
    <property type="entry name" value="OMPR_PHOB"/>
    <property type="match status" value="1"/>
</dbReference>
<dbReference type="CDD" id="cd00383">
    <property type="entry name" value="trans_reg_C"/>
    <property type="match status" value="1"/>
</dbReference>
<gene>
    <name evidence="4" type="ORF">E2C06_19410</name>
</gene>
<dbReference type="Gene3D" id="3.40.50.10070">
    <property type="entry name" value="TolB, N-terminal domain"/>
    <property type="match status" value="1"/>
</dbReference>
<sequence length="513" mass="54274">MLYRFDDLVLDTARRELRRGEALVAVEPQVFDLLALLVRARDRVVGRDEMLAAVWQGRIVSEATLSSRVNAARTAIGDSGAAQRLIRTLPRKGFRFVGAVAEVAQPPPEAADAPAAGRGPPALAVLPFANLGGDPAQDYFAEGMAEEILVALSRVGGLTVIARNSSFAYRDGAADLRRTGQELGVGYLLDGSVRRDGQRLRIAGRLVDAGSGAQLWADRFEGDAGEVFALQDRVAAHVVAAIEPALQAAEIGRARPGRLDAYDLLLRARALEAAFTAEGMAAALDCLGQALALEPDNAQAMAAAAYCHAQRHVQGWAPEDAAGRAEAVRLARAAAGCAPDDAQVLWMAAFALWNMAPEAGERARALFARSLLLNPNSAMALTLAGWIETMCGNGEAGRGMVARALRLNPRDPRGWLMTGTMAIAAVIEGDHAGAVAWAERALAQNPRFAAALRVLAVALVKAGQPERAARAVQDLLRIEPGLTVSGFFARIPVPLEAMARTYAEALRAAGLPE</sequence>
<dbReference type="InterPro" id="IPR036388">
    <property type="entry name" value="WH-like_DNA-bd_sf"/>
</dbReference>
<dbReference type="SMART" id="SM00862">
    <property type="entry name" value="Trans_reg_C"/>
    <property type="match status" value="1"/>
</dbReference>
<feature type="domain" description="OmpR/PhoB-type" evidence="3">
    <location>
        <begin position="1"/>
        <end position="98"/>
    </location>
</feature>
<accession>A0A4R5QE60</accession>
<dbReference type="OrthoDB" id="7325815at2"/>
<dbReference type="InterPro" id="IPR016032">
    <property type="entry name" value="Sig_transdc_resp-reg_C-effctor"/>
</dbReference>
<dbReference type="Proteomes" id="UP000295096">
    <property type="component" value="Unassembled WGS sequence"/>
</dbReference>
<dbReference type="GO" id="GO:0003677">
    <property type="term" value="F:DNA binding"/>
    <property type="evidence" value="ECO:0007669"/>
    <property type="project" value="UniProtKB-UniRule"/>
</dbReference>
<dbReference type="Pfam" id="PF00486">
    <property type="entry name" value="Trans_reg_C"/>
    <property type="match status" value="1"/>
</dbReference>
<evidence type="ECO:0000313" key="5">
    <source>
        <dbReference type="Proteomes" id="UP000295096"/>
    </source>
</evidence>
<dbReference type="Gene3D" id="1.25.40.10">
    <property type="entry name" value="Tetratricopeptide repeat domain"/>
    <property type="match status" value="1"/>
</dbReference>
<protein>
    <submittedName>
        <fullName evidence="4">Tetratricopeptide repeat protein</fullName>
    </submittedName>
</protein>
<reference evidence="4 5" key="1">
    <citation type="journal article" date="2016" name="J. Microbiol.">
        <title>Dankookia rubra gen. nov., sp. nov., an alphaproteobacterium isolated from sediment of a shallow stream.</title>
        <authorList>
            <person name="Kim W.H."/>
            <person name="Kim D.H."/>
            <person name="Kang K."/>
            <person name="Ahn T.Y."/>
        </authorList>
    </citation>
    <scope>NUCLEOTIDE SEQUENCE [LARGE SCALE GENOMIC DNA]</scope>
    <source>
        <strain evidence="4 5">JCM30602</strain>
    </source>
</reference>
<organism evidence="4 5">
    <name type="scientific">Dankookia rubra</name>
    <dbReference type="NCBI Taxonomy" id="1442381"/>
    <lineage>
        <taxon>Bacteria</taxon>
        <taxon>Pseudomonadati</taxon>
        <taxon>Pseudomonadota</taxon>
        <taxon>Alphaproteobacteria</taxon>
        <taxon>Acetobacterales</taxon>
        <taxon>Roseomonadaceae</taxon>
        <taxon>Dankookia</taxon>
    </lineage>
</organism>
<dbReference type="GO" id="GO:0000160">
    <property type="term" value="P:phosphorelay signal transduction system"/>
    <property type="evidence" value="ECO:0007669"/>
    <property type="project" value="InterPro"/>
</dbReference>
<comment type="caution">
    <text evidence="4">The sequence shown here is derived from an EMBL/GenBank/DDBJ whole genome shotgun (WGS) entry which is preliminary data.</text>
</comment>
<dbReference type="SUPFAM" id="SSF46894">
    <property type="entry name" value="C-terminal effector domain of the bipartite response regulators"/>
    <property type="match status" value="1"/>
</dbReference>
<evidence type="ECO:0000259" key="3">
    <source>
        <dbReference type="PROSITE" id="PS51755"/>
    </source>
</evidence>
<feature type="DNA-binding region" description="OmpR/PhoB-type" evidence="2">
    <location>
        <begin position="1"/>
        <end position="98"/>
    </location>
</feature>
<evidence type="ECO:0000256" key="1">
    <source>
        <dbReference type="ARBA" id="ARBA00023125"/>
    </source>
</evidence>
<dbReference type="InterPro" id="IPR001867">
    <property type="entry name" value="OmpR/PhoB-type_DNA-bd"/>
</dbReference>
<dbReference type="InterPro" id="IPR011990">
    <property type="entry name" value="TPR-like_helical_dom_sf"/>
</dbReference>
<keyword evidence="5" id="KW-1185">Reference proteome</keyword>
<name>A0A4R5QE60_9PROT</name>
<dbReference type="GO" id="GO:0006355">
    <property type="term" value="P:regulation of DNA-templated transcription"/>
    <property type="evidence" value="ECO:0007669"/>
    <property type="project" value="InterPro"/>
</dbReference>
<dbReference type="Pfam" id="PF14559">
    <property type="entry name" value="TPR_19"/>
    <property type="match status" value="1"/>
</dbReference>
<evidence type="ECO:0000256" key="2">
    <source>
        <dbReference type="PROSITE-ProRule" id="PRU01091"/>
    </source>
</evidence>
<keyword evidence="1 2" id="KW-0238">DNA-binding</keyword>
<dbReference type="Gene3D" id="1.10.10.10">
    <property type="entry name" value="Winged helix-like DNA-binding domain superfamily/Winged helix DNA-binding domain"/>
    <property type="match status" value="1"/>
</dbReference>
<evidence type="ECO:0000313" key="4">
    <source>
        <dbReference type="EMBL" id="TDH60949.1"/>
    </source>
</evidence>